<keyword evidence="2" id="KW-0472">Membrane</keyword>
<feature type="transmembrane region" description="Helical" evidence="2">
    <location>
        <begin position="102"/>
        <end position="129"/>
    </location>
</feature>
<organism evidence="4 5">
    <name type="scientific">Candolleomyces eurysporus</name>
    <dbReference type="NCBI Taxonomy" id="2828524"/>
    <lineage>
        <taxon>Eukaryota</taxon>
        <taxon>Fungi</taxon>
        <taxon>Dikarya</taxon>
        <taxon>Basidiomycota</taxon>
        <taxon>Agaricomycotina</taxon>
        <taxon>Agaricomycetes</taxon>
        <taxon>Agaricomycetidae</taxon>
        <taxon>Agaricales</taxon>
        <taxon>Agaricineae</taxon>
        <taxon>Psathyrellaceae</taxon>
        <taxon>Candolleomyces</taxon>
    </lineage>
</organism>
<keyword evidence="3" id="KW-0732">Signal</keyword>
<feature type="compositionally biased region" description="Basic and acidic residues" evidence="1">
    <location>
        <begin position="267"/>
        <end position="276"/>
    </location>
</feature>
<evidence type="ECO:0000256" key="1">
    <source>
        <dbReference type="SAM" id="MobiDB-lite"/>
    </source>
</evidence>
<reference evidence="4" key="1">
    <citation type="submission" date="2022-06" db="EMBL/GenBank/DDBJ databases">
        <title>Genome Sequence of Candolleomyces eurysporus.</title>
        <authorList>
            <person name="Buettner E."/>
        </authorList>
    </citation>
    <scope>NUCLEOTIDE SEQUENCE</scope>
    <source>
        <strain evidence="4">VTCC 930004</strain>
    </source>
</reference>
<feature type="chain" id="PRO_5040942089" evidence="3">
    <location>
        <begin position="26"/>
        <end position="307"/>
    </location>
</feature>
<keyword evidence="2" id="KW-1133">Transmembrane helix</keyword>
<feature type="region of interest" description="Disordered" evidence="1">
    <location>
        <begin position="139"/>
        <end position="162"/>
    </location>
</feature>
<protein>
    <submittedName>
        <fullName evidence="4">Uncharacterized protein</fullName>
    </submittedName>
</protein>
<gene>
    <name evidence="4" type="ORF">H1R20_g8818</name>
</gene>
<evidence type="ECO:0000313" key="5">
    <source>
        <dbReference type="Proteomes" id="UP001140091"/>
    </source>
</evidence>
<evidence type="ECO:0000313" key="4">
    <source>
        <dbReference type="EMBL" id="KAJ2928284.1"/>
    </source>
</evidence>
<name>A0A9W8MH20_9AGAR</name>
<accession>A0A9W8MH20</accession>
<feature type="compositionally biased region" description="Polar residues" evidence="1">
    <location>
        <begin position="278"/>
        <end position="295"/>
    </location>
</feature>
<evidence type="ECO:0000256" key="3">
    <source>
        <dbReference type="SAM" id="SignalP"/>
    </source>
</evidence>
<feature type="compositionally biased region" description="Basic and acidic residues" evidence="1">
    <location>
        <begin position="296"/>
        <end position="307"/>
    </location>
</feature>
<feature type="signal peptide" evidence="3">
    <location>
        <begin position="1"/>
        <end position="25"/>
    </location>
</feature>
<dbReference type="EMBL" id="JANBPK010000932">
    <property type="protein sequence ID" value="KAJ2928284.1"/>
    <property type="molecule type" value="Genomic_DNA"/>
</dbReference>
<feature type="compositionally biased region" description="Low complexity" evidence="1">
    <location>
        <begin position="139"/>
        <end position="156"/>
    </location>
</feature>
<dbReference type="OrthoDB" id="3024538at2759"/>
<proteinExistence type="predicted"/>
<feature type="non-terminal residue" evidence="4">
    <location>
        <position position="1"/>
    </location>
</feature>
<feature type="region of interest" description="Disordered" evidence="1">
    <location>
        <begin position="184"/>
        <end position="307"/>
    </location>
</feature>
<keyword evidence="5" id="KW-1185">Reference proteome</keyword>
<dbReference type="Proteomes" id="UP001140091">
    <property type="component" value="Unassembled WGS sequence"/>
</dbReference>
<evidence type="ECO:0000256" key="2">
    <source>
        <dbReference type="SAM" id="Phobius"/>
    </source>
</evidence>
<comment type="caution">
    <text evidence="4">The sequence shown here is derived from an EMBL/GenBank/DDBJ whole genome shotgun (WGS) entry which is preliminary data.</text>
</comment>
<keyword evidence="2" id="KW-0812">Transmembrane</keyword>
<sequence length="307" mass="32507">MGRSFVGMLLATTPVLFSQIQAVVGVEPRQFPDPPADSFNTTGFPFNTTFSVPAPTGTASSLGFDARISGTAFPTHFSNHPDYQGPNSHVLIYSETDGLKSFAIATIVLLIVNALLLISLIAFIALIYFKRLPLSYGSRSDPSSSSSSSSRTDSASEVGTVSMLSRGTLATPSIDGTVQRALKGRTIPSHHYPTRSWDRVPTIASTSTESERRRRKRPVSSTVEGYMPVRPSDHGIGLGSSEGSHPTQSRSSGGYGDGGSSVSIIGSKEDGLDPFRDSSITSGSVESGYTGTSDGVEQRRGEIGGRY</sequence>
<dbReference type="AlphaFoldDB" id="A0A9W8MH20"/>